<comment type="caution">
    <text evidence="2">The sequence shown here is derived from an EMBL/GenBank/DDBJ whole genome shotgun (WGS) entry which is preliminary data.</text>
</comment>
<evidence type="ECO:0000313" key="3">
    <source>
        <dbReference type="Proteomes" id="UP001383192"/>
    </source>
</evidence>
<proteinExistence type="predicted"/>
<evidence type="ECO:0000313" key="2">
    <source>
        <dbReference type="EMBL" id="KAK7041968.1"/>
    </source>
</evidence>
<accession>A0AAW0CUS2</accession>
<reference evidence="2 3" key="1">
    <citation type="submission" date="2024-01" db="EMBL/GenBank/DDBJ databases">
        <title>A draft genome for a cacao thread blight-causing isolate of Paramarasmius palmivorus.</title>
        <authorList>
            <person name="Baruah I.K."/>
            <person name="Bukari Y."/>
            <person name="Amoako-Attah I."/>
            <person name="Meinhardt L.W."/>
            <person name="Bailey B.A."/>
            <person name="Cohen S.P."/>
        </authorList>
    </citation>
    <scope>NUCLEOTIDE SEQUENCE [LARGE SCALE GENOMIC DNA]</scope>
    <source>
        <strain evidence="2 3">GH-12</strain>
    </source>
</reference>
<feature type="region of interest" description="Disordered" evidence="1">
    <location>
        <begin position="61"/>
        <end position="95"/>
    </location>
</feature>
<dbReference type="EMBL" id="JAYKXP010000031">
    <property type="protein sequence ID" value="KAK7041968.1"/>
    <property type="molecule type" value="Genomic_DNA"/>
</dbReference>
<dbReference type="Proteomes" id="UP001383192">
    <property type="component" value="Unassembled WGS sequence"/>
</dbReference>
<keyword evidence="3" id="KW-1185">Reference proteome</keyword>
<protein>
    <submittedName>
        <fullName evidence="2">Uncharacterized protein</fullName>
    </submittedName>
</protein>
<gene>
    <name evidence="2" type="ORF">VNI00_008950</name>
</gene>
<organism evidence="2 3">
    <name type="scientific">Paramarasmius palmivorus</name>
    <dbReference type="NCBI Taxonomy" id="297713"/>
    <lineage>
        <taxon>Eukaryota</taxon>
        <taxon>Fungi</taxon>
        <taxon>Dikarya</taxon>
        <taxon>Basidiomycota</taxon>
        <taxon>Agaricomycotina</taxon>
        <taxon>Agaricomycetes</taxon>
        <taxon>Agaricomycetidae</taxon>
        <taxon>Agaricales</taxon>
        <taxon>Marasmiineae</taxon>
        <taxon>Marasmiaceae</taxon>
        <taxon>Paramarasmius</taxon>
    </lineage>
</organism>
<dbReference type="AlphaFoldDB" id="A0AAW0CUS2"/>
<evidence type="ECO:0000256" key="1">
    <source>
        <dbReference type="SAM" id="MobiDB-lite"/>
    </source>
</evidence>
<sequence>MQSETLTIAQRLNTLSYAQKQAIRALVEYILLQDATDTVCDILSQTTFMDDLAEFLREQEAAARSNDDEVENEGGVSSECSEEDSVESSGENMSE</sequence>
<name>A0AAW0CUS2_9AGAR</name>